<dbReference type="RefSeq" id="WP_203816098.1">
    <property type="nucleotide sequence ID" value="NZ_BAAABP010000007.1"/>
</dbReference>
<evidence type="ECO:0000256" key="3">
    <source>
        <dbReference type="SAM" id="MobiDB-lite"/>
    </source>
</evidence>
<evidence type="ECO:0000313" key="4">
    <source>
        <dbReference type="EMBL" id="GIE09498.1"/>
    </source>
</evidence>
<dbReference type="GO" id="GO:0003697">
    <property type="term" value="F:single-stranded DNA binding"/>
    <property type="evidence" value="ECO:0007669"/>
    <property type="project" value="InterPro"/>
</dbReference>
<comment type="caution">
    <text evidence="4">The sequence shown here is derived from an EMBL/GenBank/DDBJ whole genome shotgun (WGS) entry which is preliminary data.</text>
</comment>
<dbReference type="EMBL" id="BOMM01000009">
    <property type="protein sequence ID" value="GIE09498.1"/>
    <property type="molecule type" value="Genomic_DNA"/>
</dbReference>
<evidence type="ECO:0000313" key="5">
    <source>
        <dbReference type="Proteomes" id="UP000598174"/>
    </source>
</evidence>
<feature type="region of interest" description="Disordered" evidence="3">
    <location>
        <begin position="149"/>
        <end position="230"/>
    </location>
</feature>
<dbReference type="Proteomes" id="UP000598174">
    <property type="component" value="Unassembled WGS sequence"/>
</dbReference>
<evidence type="ECO:0008006" key="6">
    <source>
        <dbReference type="Google" id="ProtNLM"/>
    </source>
</evidence>
<evidence type="ECO:0000256" key="1">
    <source>
        <dbReference type="ARBA" id="ARBA00023125"/>
    </source>
</evidence>
<accession>A0A919MB98</accession>
<protein>
    <recommendedName>
        <fullName evidence="6">Single-stranded DNA-binding protein</fullName>
    </recommendedName>
</protein>
<proteinExistence type="predicted"/>
<sequence length="230" mass="24971">MFDTNLVVVGNALTTPEWRRIASSGSLVANFRIASTARRFDRETNRWVDGNNLRVRVTAWRRLAEGIVTSVQVGDPVIVYGRLYTRDWTDDDNKARVSYEMEAFSIGHDLARGRGRFYRNKAVPLAGAVEDAEAEAMIGGELTLTVPAGDAPLGFGEGLPPSADEEPTFPETGPTAPLSVPPGSEPPVSDSPGSEPPDDDELTLEVERLVAEQPAAARRSRRSKREPVAA</sequence>
<dbReference type="CDD" id="cd04496">
    <property type="entry name" value="SSB_OBF"/>
    <property type="match status" value="1"/>
</dbReference>
<keyword evidence="1 2" id="KW-0238">DNA-binding</keyword>
<dbReference type="InterPro" id="IPR000424">
    <property type="entry name" value="Primosome_PriB/ssb"/>
</dbReference>
<dbReference type="PROSITE" id="PS50935">
    <property type="entry name" value="SSB"/>
    <property type="match status" value="1"/>
</dbReference>
<dbReference type="SUPFAM" id="SSF50249">
    <property type="entry name" value="Nucleic acid-binding proteins"/>
    <property type="match status" value="1"/>
</dbReference>
<dbReference type="Gene3D" id="2.40.50.140">
    <property type="entry name" value="Nucleic acid-binding proteins"/>
    <property type="match status" value="1"/>
</dbReference>
<dbReference type="AlphaFoldDB" id="A0A919MB98"/>
<reference evidence="4" key="1">
    <citation type="submission" date="2021-01" db="EMBL/GenBank/DDBJ databases">
        <title>Whole genome shotgun sequence of Actinoplanes ferrugineus NBRC 15555.</title>
        <authorList>
            <person name="Komaki H."/>
            <person name="Tamura T."/>
        </authorList>
    </citation>
    <scope>NUCLEOTIDE SEQUENCE</scope>
    <source>
        <strain evidence="4">NBRC 15555</strain>
    </source>
</reference>
<evidence type="ECO:0000256" key="2">
    <source>
        <dbReference type="PROSITE-ProRule" id="PRU00252"/>
    </source>
</evidence>
<dbReference type="Pfam" id="PF00436">
    <property type="entry name" value="SSB"/>
    <property type="match status" value="1"/>
</dbReference>
<keyword evidence="5" id="KW-1185">Reference proteome</keyword>
<name>A0A919MB98_9ACTN</name>
<gene>
    <name evidence="4" type="ORF">Afe05nite_13380</name>
</gene>
<dbReference type="InterPro" id="IPR012340">
    <property type="entry name" value="NA-bd_OB-fold"/>
</dbReference>
<organism evidence="4 5">
    <name type="scientific">Paractinoplanes ferrugineus</name>
    <dbReference type="NCBI Taxonomy" id="113564"/>
    <lineage>
        <taxon>Bacteria</taxon>
        <taxon>Bacillati</taxon>
        <taxon>Actinomycetota</taxon>
        <taxon>Actinomycetes</taxon>
        <taxon>Micromonosporales</taxon>
        <taxon>Micromonosporaceae</taxon>
        <taxon>Paractinoplanes</taxon>
    </lineage>
</organism>